<accession>A0A382NHX9</accession>
<proteinExistence type="predicted"/>
<organism evidence="1">
    <name type="scientific">marine metagenome</name>
    <dbReference type="NCBI Taxonomy" id="408172"/>
    <lineage>
        <taxon>unclassified sequences</taxon>
        <taxon>metagenomes</taxon>
        <taxon>ecological metagenomes</taxon>
    </lineage>
</organism>
<sequence length="80" mass="9067">MFIVVTNPRYARKPRPLYLHHSSGKKRASEEVMDIGIFVFESDSSLDPAVLARRAEELVWSGITGPFISIRIYEQTSSLV</sequence>
<dbReference type="AlphaFoldDB" id="A0A382NHX9"/>
<name>A0A382NHX9_9ZZZZ</name>
<gene>
    <name evidence="1" type="ORF">METZ01_LOCUS312156</name>
</gene>
<evidence type="ECO:0000313" key="1">
    <source>
        <dbReference type="EMBL" id="SVC59302.1"/>
    </source>
</evidence>
<protein>
    <submittedName>
        <fullName evidence="1">Uncharacterized protein</fullName>
    </submittedName>
</protein>
<dbReference type="EMBL" id="UINC01099774">
    <property type="protein sequence ID" value="SVC59302.1"/>
    <property type="molecule type" value="Genomic_DNA"/>
</dbReference>
<reference evidence="1" key="1">
    <citation type="submission" date="2018-05" db="EMBL/GenBank/DDBJ databases">
        <authorList>
            <person name="Lanie J.A."/>
            <person name="Ng W.-L."/>
            <person name="Kazmierczak K.M."/>
            <person name="Andrzejewski T.M."/>
            <person name="Davidsen T.M."/>
            <person name="Wayne K.J."/>
            <person name="Tettelin H."/>
            <person name="Glass J.I."/>
            <person name="Rusch D."/>
            <person name="Podicherti R."/>
            <person name="Tsui H.-C.T."/>
            <person name="Winkler M.E."/>
        </authorList>
    </citation>
    <scope>NUCLEOTIDE SEQUENCE</scope>
</reference>